<reference evidence="2" key="1">
    <citation type="submission" date="2022-11" db="UniProtKB">
        <authorList>
            <consortium name="WormBaseParasite"/>
        </authorList>
    </citation>
    <scope>IDENTIFICATION</scope>
</reference>
<dbReference type="AlphaFoldDB" id="A0A915ILU1"/>
<accession>A0A915ILU1</accession>
<keyword evidence="1" id="KW-1185">Reference proteome</keyword>
<sequence length="204" mass="22326">MIVAWTGTTRRYFRYAGSFCVGGCVFRRTVQTAAAAAAQSPVKLAVPHDWAVGSGRCVLLTSARGVGRGRLVLVVIRFTALIRLHQAAERIDVDQNSKFASTGHSVADDNHSAISFDSCFRRSGSASVDSRVDISDFSDDPKPECQHLKLKRKPTDLINRELCGHHESLDSRAKRYANFLIPDSNSVIAAAIDEEISCFLEKDG</sequence>
<dbReference type="WBParaSite" id="nRc.2.0.1.t14931-RA">
    <property type="protein sequence ID" value="nRc.2.0.1.t14931-RA"/>
    <property type="gene ID" value="nRc.2.0.1.g14931"/>
</dbReference>
<proteinExistence type="predicted"/>
<evidence type="ECO:0000313" key="1">
    <source>
        <dbReference type="Proteomes" id="UP000887565"/>
    </source>
</evidence>
<evidence type="ECO:0000313" key="2">
    <source>
        <dbReference type="WBParaSite" id="nRc.2.0.1.t14931-RA"/>
    </source>
</evidence>
<dbReference type="Proteomes" id="UP000887565">
    <property type="component" value="Unplaced"/>
</dbReference>
<name>A0A915ILU1_ROMCU</name>
<protein>
    <submittedName>
        <fullName evidence="2">Uncharacterized protein</fullName>
    </submittedName>
</protein>
<organism evidence="1 2">
    <name type="scientific">Romanomermis culicivorax</name>
    <name type="common">Nematode worm</name>
    <dbReference type="NCBI Taxonomy" id="13658"/>
    <lineage>
        <taxon>Eukaryota</taxon>
        <taxon>Metazoa</taxon>
        <taxon>Ecdysozoa</taxon>
        <taxon>Nematoda</taxon>
        <taxon>Enoplea</taxon>
        <taxon>Dorylaimia</taxon>
        <taxon>Mermithida</taxon>
        <taxon>Mermithoidea</taxon>
        <taxon>Mermithidae</taxon>
        <taxon>Romanomermis</taxon>
    </lineage>
</organism>